<feature type="signal peptide" evidence="2">
    <location>
        <begin position="1"/>
        <end position="24"/>
    </location>
</feature>
<evidence type="ECO:0000313" key="4">
    <source>
        <dbReference type="Proteomes" id="UP000288351"/>
    </source>
</evidence>
<protein>
    <submittedName>
        <fullName evidence="3">Lipoprotein</fullName>
    </submittedName>
</protein>
<dbReference type="EMBL" id="BHXC01000007">
    <property type="protein sequence ID" value="GCB93018.1"/>
    <property type="molecule type" value="Genomic_DNA"/>
</dbReference>
<organism evidence="3 4">
    <name type="scientific">Streptomyces noursei</name>
    <name type="common">Streptomyces albulus</name>
    <dbReference type="NCBI Taxonomy" id="1971"/>
    <lineage>
        <taxon>Bacteria</taxon>
        <taxon>Bacillati</taxon>
        <taxon>Actinomycetota</taxon>
        <taxon>Actinomycetes</taxon>
        <taxon>Kitasatosporales</taxon>
        <taxon>Streptomycetaceae</taxon>
        <taxon>Streptomyces</taxon>
    </lineage>
</organism>
<reference evidence="3 4" key="1">
    <citation type="journal article" date="2019" name="Microbiol. Resour. Announc.">
        <title>Draft Genome Sequence of the Most Traditional epsilon-Poly-l-Lysine Producer, Streptomyces albulus NBRC14147.</title>
        <authorList>
            <person name="Yamanaka K."/>
            <person name="Hamano Y."/>
        </authorList>
    </citation>
    <scope>NUCLEOTIDE SEQUENCE [LARGE SCALE GENOMIC DNA]</scope>
    <source>
        <strain evidence="3 4">NBRC 14147</strain>
    </source>
</reference>
<keyword evidence="2" id="KW-0732">Signal</keyword>
<comment type="caution">
    <text evidence="3">The sequence shown here is derived from an EMBL/GenBank/DDBJ whole genome shotgun (WGS) entry which is preliminary data.</text>
</comment>
<dbReference type="AlphaFoldDB" id="A0A401R5Z2"/>
<dbReference type="Proteomes" id="UP000288351">
    <property type="component" value="Unassembled WGS sequence"/>
</dbReference>
<dbReference type="PROSITE" id="PS51257">
    <property type="entry name" value="PROKAR_LIPOPROTEIN"/>
    <property type="match status" value="1"/>
</dbReference>
<name>A0A401R5Z2_STRNR</name>
<dbReference type="RefSeq" id="WP_016571471.1">
    <property type="nucleotide sequence ID" value="NZ_BHXC01000007.1"/>
</dbReference>
<evidence type="ECO:0000313" key="3">
    <source>
        <dbReference type="EMBL" id="GCB93018.1"/>
    </source>
</evidence>
<evidence type="ECO:0000256" key="2">
    <source>
        <dbReference type="SAM" id="SignalP"/>
    </source>
</evidence>
<feature type="chain" id="PRO_5039355114" evidence="2">
    <location>
        <begin position="25"/>
        <end position="214"/>
    </location>
</feature>
<keyword evidence="3" id="KW-0449">Lipoprotein</keyword>
<sequence>MLHTRTPWLRAAAPVAALALSLTACGPKQDAAVSTTGSATDGEQTSAEAAAKTGTEPTGPEGGDGALASGQSGTGPYREESGKITYEVAAQKVRVGTEADAKKMVQDPKNANGLVAATAYVKYTNKGPGVVTGLAKVANGAAFYADGQRGGLLIGTPGNLPGCEDPVDIDDWRVGESHVICQTYMIPKGAKSLEVRWTADGAAAPLVWKFTPTD</sequence>
<feature type="compositionally biased region" description="Polar residues" evidence="1">
    <location>
        <begin position="32"/>
        <end position="47"/>
    </location>
</feature>
<evidence type="ECO:0000256" key="1">
    <source>
        <dbReference type="SAM" id="MobiDB-lite"/>
    </source>
</evidence>
<accession>A0A401R5Z2</accession>
<feature type="region of interest" description="Disordered" evidence="1">
    <location>
        <begin position="30"/>
        <end position="83"/>
    </location>
</feature>
<gene>
    <name evidence="3" type="ORF">SALB_05795</name>
</gene>
<proteinExistence type="predicted"/>